<protein>
    <submittedName>
        <fullName evidence="1">Uncharacterized protein</fullName>
    </submittedName>
</protein>
<dbReference type="EMBL" id="BSEC01000001">
    <property type="protein sequence ID" value="GLI92331.1"/>
    <property type="molecule type" value="Genomic_DNA"/>
</dbReference>
<evidence type="ECO:0000313" key="2">
    <source>
        <dbReference type="Proteomes" id="UP001144323"/>
    </source>
</evidence>
<dbReference type="AlphaFoldDB" id="A0A9W6LRE6"/>
<reference evidence="1" key="1">
    <citation type="journal article" date="2023" name="Int. J. Syst. Evol. Microbiol.">
        <title>Methylocystis iwaonis sp. nov., a type II methane-oxidizing bacterium from surface soil of a rice paddy field in Japan, and emended description of the genus Methylocystis (ex Whittenbury et al. 1970) Bowman et al. 1993.</title>
        <authorList>
            <person name="Kaise H."/>
            <person name="Sawadogo J.B."/>
            <person name="Alam M.S."/>
            <person name="Ueno C."/>
            <person name="Dianou D."/>
            <person name="Shinjo R."/>
            <person name="Asakawa S."/>
        </authorList>
    </citation>
    <scope>NUCLEOTIDE SEQUENCE</scope>
    <source>
        <strain evidence="1">LMG27198</strain>
    </source>
</reference>
<sequence>MFHVYLIKIDADPVGVAAQAPEGYRFYAISQDFRELEQLVFSAPDDIRSAALTLSGRA</sequence>
<evidence type="ECO:0000313" key="1">
    <source>
        <dbReference type="EMBL" id="GLI92331.1"/>
    </source>
</evidence>
<gene>
    <name evidence="1" type="ORF">LMG27198_13230</name>
</gene>
<accession>A0A9W6LRE6</accession>
<dbReference type="RefSeq" id="WP_281801478.1">
    <property type="nucleotide sequence ID" value="NZ_BSEC01000001.1"/>
</dbReference>
<organism evidence="1 2">
    <name type="scientific">Methylocystis echinoides</name>
    <dbReference type="NCBI Taxonomy" id="29468"/>
    <lineage>
        <taxon>Bacteria</taxon>
        <taxon>Pseudomonadati</taxon>
        <taxon>Pseudomonadota</taxon>
        <taxon>Alphaproteobacteria</taxon>
        <taxon>Hyphomicrobiales</taxon>
        <taxon>Methylocystaceae</taxon>
        <taxon>Methylocystis</taxon>
    </lineage>
</organism>
<keyword evidence="2" id="KW-1185">Reference proteome</keyword>
<comment type="caution">
    <text evidence="1">The sequence shown here is derived from an EMBL/GenBank/DDBJ whole genome shotgun (WGS) entry which is preliminary data.</text>
</comment>
<proteinExistence type="predicted"/>
<name>A0A9W6LRE6_9HYPH</name>
<dbReference type="Proteomes" id="UP001144323">
    <property type="component" value="Unassembled WGS sequence"/>
</dbReference>